<organism evidence="1">
    <name type="scientific">viral metagenome</name>
    <dbReference type="NCBI Taxonomy" id="1070528"/>
    <lineage>
        <taxon>unclassified sequences</taxon>
        <taxon>metagenomes</taxon>
        <taxon>organismal metagenomes</taxon>
    </lineage>
</organism>
<evidence type="ECO:0000313" key="2">
    <source>
        <dbReference type="EMBL" id="QJH97464.1"/>
    </source>
</evidence>
<gene>
    <name evidence="1" type="ORF">TM448A00186_0061</name>
    <name evidence="2" type="ORF">TM448B01012_0029</name>
</gene>
<name>A0A6H1ZCG3_9ZZZZ</name>
<accession>A0A6H1ZCG3</accession>
<dbReference type="EMBL" id="MT143986">
    <property type="protein sequence ID" value="QJA45149.1"/>
    <property type="molecule type" value="Genomic_DNA"/>
</dbReference>
<proteinExistence type="predicted"/>
<dbReference type="AlphaFoldDB" id="A0A6H1ZCG3"/>
<reference evidence="1" key="1">
    <citation type="submission" date="2020-03" db="EMBL/GenBank/DDBJ databases">
        <title>The deep terrestrial virosphere.</title>
        <authorList>
            <person name="Holmfeldt K."/>
            <person name="Nilsson E."/>
            <person name="Simone D."/>
            <person name="Lopez-Fernandez M."/>
            <person name="Wu X."/>
            <person name="de Brujin I."/>
            <person name="Lundin D."/>
            <person name="Andersson A."/>
            <person name="Bertilsson S."/>
            <person name="Dopson M."/>
        </authorList>
    </citation>
    <scope>NUCLEOTIDE SEQUENCE</scope>
    <source>
        <strain evidence="1">TM448A00186</strain>
        <strain evidence="2">TM448B01012</strain>
    </source>
</reference>
<sequence length="159" mass="19090">MNNSKYILMCEKAIEIQKEHKWENYDLFWSPEIADNIKEMEKHIEFRFKDTMALGIYLNGTITCDSCNEEIDLYPFDKFFLSSEVVWLPRQNQLQEMVKRKDVATSISALTLWFPICPIDIYLGQSMEQLWLSFIMFEKYQKRWDTKTNNWKESNASND</sequence>
<evidence type="ECO:0000313" key="1">
    <source>
        <dbReference type="EMBL" id="QJA45149.1"/>
    </source>
</evidence>
<dbReference type="EMBL" id="MT144687">
    <property type="protein sequence ID" value="QJH97464.1"/>
    <property type="molecule type" value="Genomic_DNA"/>
</dbReference>
<protein>
    <submittedName>
        <fullName evidence="1">Uncharacterized protein</fullName>
    </submittedName>
</protein>